<feature type="region of interest" description="Disordered" evidence="1">
    <location>
        <begin position="1"/>
        <end position="94"/>
    </location>
</feature>
<comment type="caution">
    <text evidence="2">The sequence shown here is derived from an EMBL/GenBank/DDBJ whole genome shotgun (WGS) entry which is preliminary data.</text>
</comment>
<reference evidence="2" key="1">
    <citation type="submission" date="2022-07" db="EMBL/GenBank/DDBJ databases">
        <title>Fungi with potential for degradation of polypropylene.</title>
        <authorList>
            <person name="Gostincar C."/>
        </authorList>
    </citation>
    <scope>NUCLEOTIDE SEQUENCE</scope>
    <source>
        <strain evidence="2">EXF-13308</strain>
    </source>
</reference>
<dbReference type="GO" id="GO:0003729">
    <property type="term" value="F:mRNA binding"/>
    <property type="evidence" value="ECO:0007669"/>
    <property type="project" value="TreeGrafter"/>
</dbReference>
<sequence>MADTASPAPAAPVVKPTRPDEKAFQENLAKAQKEHDEVMGRYKAIKEKIELTQPSKNSDTPNPTQKRRQELIAQANEIRQKQAGGKNARNTKLDQIKRLDEQLRSRIAEQKTARGKVPFKSVDEIDREIDRLERQVNGGMMKLVDEKKALTEISGLRKQRKNFSQFDDAQKHIDDLRAKIKEIKDSMEDPEAKALSEQYNKIQAELDAIKAEQDGAYKNLSALRDERSKLQAEQREKYDAIKKLRDEYYHQKKAAQAYEREAKQKIRERQKAERDRIEKERKKERAQRLLAEASDPAYLEEIRRANSLLHFFDPSHVADKGPLVKDSGLSAHAQRKVDDSGLKGTRLVRKEDREDDYLAPVKKGKKGKKGGAAADSAPKFFSCPPSVMEDCAFMGIDPPMSSADVPAIVEKIKAKLEHWKSDQAAQTQRNIEKAKKEIEKLESQEAEEEAAAKGSGAATPNGVNGKSDDKAVADVTADLKDASIEDKKEEATA</sequence>
<accession>A0AA38R770</accession>
<gene>
    <name evidence="2" type="ORF">NKR23_g9244</name>
</gene>
<dbReference type="GO" id="GO:1990904">
    <property type="term" value="C:ribonucleoprotein complex"/>
    <property type="evidence" value="ECO:0007669"/>
    <property type="project" value="TreeGrafter"/>
</dbReference>
<proteinExistence type="predicted"/>
<dbReference type="AlphaFoldDB" id="A0AA38R770"/>
<organism evidence="2 3">
    <name type="scientific">Pleurostoma richardsiae</name>
    <dbReference type="NCBI Taxonomy" id="41990"/>
    <lineage>
        <taxon>Eukaryota</taxon>
        <taxon>Fungi</taxon>
        <taxon>Dikarya</taxon>
        <taxon>Ascomycota</taxon>
        <taxon>Pezizomycotina</taxon>
        <taxon>Sordariomycetes</taxon>
        <taxon>Sordariomycetidae</taxon>
        <taxon>Calosphaeriales</taxon>
        <taxon>Pleurostomataceae</taxon>
        <taxon>Pleurostoma</taxon>
    </lineage>
</organism>
<evidence type="ECO:0000256" key="1">
    <source>
        <dbReference type="SAM" id="MobiDB-lite"/>
    </source>
</evidence>
<feature type="region of interest" description="Disordered" evidence="1">
    <location>
        <begin position="439"/>
        <end position="470"/>
    </location>
</feature>
<keyword evidence="3" id="KW-1185">Reference proteome</keyword>
<dbReference type="GO" id="GO:0005783">
    <property type="term" value="C:endoplasmic reticulum"/>
    <property type="evidence" value="ECO:0007669"/>
    <property type="project" value="TreeGrafter"/>
</dbReference>
<dbReference type="Proteomes" id="UP001174694">
    <property type="component" value="Unassembled WGS sequence"/>
</dbReference>
<dbReference type="EMBL" id="JANBVO010000035">
    <property type="protein sequence ID" value="KAJ9137333.1"/>
    <property type="molecule type" value="Genomic_DNA"/>
</dbReference>
<feature type="compositionally biased region" description="Basic and acidic residues" evidence="1">
    <location>
        <begin position="31"/>
        <end position="50"/>
    </location>
</feature>
<evidence type="ECO:0000313" key="3">
    <source>
        <dbReference type="Proteomes" id="UP001174694"/>
    </source>
</evidence>
<evidence type="ECO:0000313" key="2">
    <source>
        <dbReference type="EMBL" id="KAJ9137333.1"/>
    </source>
</evidence>
<feature type="compositionally biased region" description="Low complexity" evidence="1">
    <location>
        <begin position="1"/>
        <end position="16"/>
    </location>
</feature>
<feature type="compositionally biased region" description="Basic and acidic residues" evidence="1">
    <location>
        <begin position="258"/>
        <end position="287"/>
    </location>
</feature>
<dbReference type="InterPro" id="IPR039604">
    <property type="entry name" value="Bfr1"/>
</dbReference>
<feature type="compositionally biased region" description="Polar residues" evidence="1">
    <location>
        <begin position="52"/>
        <end position="64"/>
    </location>
</feature>
<name>A0AA38R770_9PEZI</name>
<dbReference type="PANTHER" id="PTHR31027">
    <property type="entry name" value="NUCLEAR SEGREGATION PROTEIN BFR1"/>
    <property type="match status" value="1"/>
</dbReference>
<dbReference type="GO" id="GO:0008298">
    <property type="term" value="P:intracellular mRNA localization"/>
    <property type="evidence" value="ECO:0007669"/>
    <property type="project" value="TreeGrafter"/>
</dbReference>
<dbReference type="GO" id="GO:0042175">
    <property type="term" value="C:nuclear outer membrane-endoplasmic reticulum membrane network"/>
    <property type="evidence" value="ECO:0007669"/>
    <property type="project" value="TreeGrafter"/>
</dbReference>
<protein>
    <submittedName>
        <fullName evidence="2">Nuclear segregation protein (Bfr1)</fullName>
    </submittedName>
</protein>
<dbReference type="Gene3D" id="1.10.287.1490">
    <property type="match status" value="1"/>
</dbReference>
<dbReference type="PANTHER" id="PTHR31027:SF2">
    <property type="entry name" value="LEBERCILIN DOMAIN-CONTAINING PROTEIN"/>
    <property type="match status" value="1"/>
</dbReference>
<feature type="region of interest" description="Disordered" evidence="1">
    <location>
        <begin position="255"/>
        <end position="288"/>
    </location>
</feature>